<name>A0A1G2E310_9BACT</name>
<dbReference type="EMBL" id="MHLZ01000028">
    <property type="protein sequence ID" value="OGZ19538.1"/>
    <property type="molecule type" value="Genomic_DNA"/>
</dbReference>
<dbReference type="Gene3D" id="3.40.50.450">
    <property type="match status" value="1"/>
</dbReference>
<evidence type="ECO:0000313" key="1">
    <source>
        <dbReference type="EMBL" id="OGZ19538.1"/>
    </source>
</evidence>
<dbReference type="Proteomes" id="UP000177360">
    <property type="component" value="Unassembled WGS sequence"/>
</dbReference>
<evidence type="ECO:0000313" key="2">
    <source>
        <dbReference type="Proteomes" id="UP000177360"/>
    </source>
</evidence>
<protein>
    <recommendedName>
        <fullName evidence="3">Nucleoside 2-deoxyribosyltransferase</fullName>
    </recommendedName>
</protein>
<evidence type="ECO:0008006" key="3">
    <source>
        <dbReference type="Google" id="ProtNLM"/>
    </source>
</evidence>
<dbReference type="SUPFAM" id="SSF52309">
    <property type="entry name" value="N-(deoxy)ribosyltransferase-like"/>
    <property type="match status" value="1"/>
</dbReference>
<comment type="caution">
    <text evidence="1">The sequence shown here is derived from an EMBL/GenBank/DDBJ whole genome shotgun (WGS) entry which is preliminary data.</text>
</comment>
<accession>A0A1G2E310</accession>
<sequence>MFYFATPHAKTGLKNYELDSKKLDRNNYLTSVIEKAGFNIFLPMRDADQKLSGKDLLDLELNVIKNCDGLICALSDTRGVYLEAGYAKALGKKVIGLKVEETRRMSEWGCAFFDFIASNEEELVKYLKVMPG</sequence>
<dbReference type="InterPro" id="IPR007710">
    <property type="entry name" value="Nucleoside_deoxyribTrfase"/>
</dbReference>
<organism evidence="1 2">
    <name type="scientific">Candidatus Nealsonbacteria bacterium RIFCSPHIGHO2_01_FULL_38_55</name>
    <dbReference type="NCBI Taxonomy" id="1801664"/>
    <lineage>
        <taxon>Bacteria</taxon>
        <taxon>Candidatus Nealsoniibacteriota</taxon>
    </lineage>
</organism>
<reference evidence="1 2" key="1">
    <citation type="journal article" date="2016" name="Nat. Commun.">
        <title>Thousands of microbial genomes shed light on interconnected biogeochemical processes in an aquifer system.</title>
        <authorList>
            <person name="Anantharaman K."/>
            <person name="Brown C.T."/>
            <person name="Hug L.A."/>
            <person name="Sharon I."/>
            <person name="Castelle C.J."/>
            <person name="Probst A.J."/>
            <person name="Thomas B.C."/>
            <person name="Singh A."/>
            <person name="Wilkins M.J."/>
            <person name="Karaoz U."/>
            <person name="Brodie E.L."/>
            <person name="Williams K.H."/>
            <person name="Hubbard S.S."/>
            <person name="Banfield J.F."/>
        </authorList>
    </citation>
    <scope>NUCLEOTIDE SEQUENCE [LARGE SCALE GENOMIC DNA]</scope>
</reference>
<proteinExistence type="predicted"/>
<gene>
    <name evidence="1" type="ORF">A2626_01880</name>
</gene>
<dbReference type="AlphaFoldDB" id="A0A1G2E310"/>
<dbReference type="Pfam" id="PF05014">
    <property type="entry name" value="Nuc_deoxyrib_tr"/>
    <property type="match status" value="1"/>
</dbReference>